<dbReference type="RefSeq" id="WP_133320456.1">
    <property type="nucleotide sequence ID" value="NZ_SMTF01000001.1"/>
</dbReference>
<keyword evidence="1" id="KW-0732">Signal</keyword>
<dbReference type="OrthoDB" id="5988057at2"/>
<feature type="signal peptide" evidence="1">
    <location>
        <begin position="1"/>
        <end position="22"/>
    </location>
</feature>
<feature type="chain" id="PRO_5020472857" evidence="1">
    <location>
        <begin position="23"/>
        <end position="118"/>
    </location>
</feature>
<name>A0A4R5U4H9_9GAMM</name>
<proteinExistence type="predicted"/>
<dbReference type="AlphaFoldDB" id="A0A4R5U4H9"/>
<dbReference type="EMBL" id="SMTF01000001">
    <property type="protein sequence ID" value="TDK28636.1"/>
    <property type="molecule type" value="Genomic_DNA"/>
</dbReference>
<organism evidence="2 3">
    <name type="scientific">Luteimonas aestuarii</name>
    <dbReference type="NCBI Taxonomy" id="453837"/>
    <lineage>
        <taxon>Bacteria</taxon>
        <taxon>Pseudomonadati</taxon>
        <taxon>Pseudomonadota</taxon>
        <taxon>Gammaproteobacteria</taxon>
        <taxon>Lysobacterales</taxon>
        <taxon>Lysobacteraceae</taxon>
        <taxon>Luteimonas</taxon>
    </lineage>
</organism>
<protein>
    <submittedName>
        <fullName evidence="2">Uncharacterized protein</fullName>
    </submittedName>
</protein>
<comment type="caution">
    <text evidence="2">The sequence shown here is derived from an EMBL/GenBank/DDBJ whole genome shotgun (WGS) entry which is preliminary data.</text>
</comment>
<gene>
    <name evidence="2" type="ORF">E2F46_01780</name>
</gene>
<sequence>MNISSASLCLVLLLAPSVPTFAQSAHPEPGPSLYAVNSAAISAAMTYCMAKYGPLTTGSRSAACFSRARNVLADFGLREKSVRIDQTCNNPSQFNTCITPEIGRFVIALNAEFGKQGL</sequence>
<evidence type="ECO:0000313" key="2">
    <source>
        <dbReference type="EMBL" id="TDK28636.1"/>
    </source>
</evidence>
<keyword evidence="3" id="KW-1185">Reference proteome</keyword>
<evidence type="ECO:0000256" key="1">
    <source>
        <dbReference type="SAM" id="SignalP"/>
    </source>
</evidence>
<accession>A0A4R5U4H9</accession>
<reference evidence="2 3" key="1">
    <citation type="submission" date="2019-03" db="EMBL/GenBank/DDBJ databases">
        <title>Luteimonas zhaokaii sp.nov., isolated from the rectal contents of Plateau pika in Yushu, Qinghai Province, China.</title>
        <authorList>
            <person name="Zhang G."/>
        </authorList>
    </citation>
    <scope>NUCLEOTIDE SEQUENCE [LARGE SCALE GENOMIC DNA]</scope>
    <source>
        <strain evidence="2 3">B9</strain>
    </source>
</reference>
<dbReference type="Proteomes" id="UP000294796">
    <property type="component" value="Unassembled WGS sequence"/>
</dbReference>
<evidence type="ECO:0000313" key="3">
    <source>
        <dbReference type="Proteomes" id="UP000294796"/>
    </source>
</evidence>